<accession>A0A210Q348</accession>
<evidence type="ECO:0000256" key="1">
    <source>
        <dbReference type="SAM" id="MobiDB-lite"/>
    </source>
</evidence>
<comment type="caution">
    <text evidence="3">The sequence shown here is derived from an EMBL/GenBank/DDBJ whole genome shotgun (WGS) entry which is preliminary data.</text>
</comment>
<keyword evidence="2" id="KW-0732">Signal</keyword>
<dbReference type="AlphaFoldDB" id="A0A210Q348"/>
<feature type="region of interest" description="Disordered" evidence="1">
    <location>
        <begin position="174"/>
        <end position="196"/>
    </location>
</feature>
<keyword evidence="4" id="KW-1185">Reference proteome</keyword>
<organism evidence="3 4">
    <name type="scientific">Mizuhopecten yessoensis</name>
    <name type="common">Japanese scallop</name>
    <name type="synonym">Patinopecten yessoensis</name>
    <dbReference type="NCBI Taxonomy" id="6573"/>
    <lineage>
        <taxon>Eukaryota</taxon>
        <taxon>Metazoa</taxon>
        <taxon>Spiralia</taxon>
        <taxon>Lophotrochozoa</taxon>
        <taxon>Mollusca</taxon>
        <taxon>Bivalvia</taxon>
        <taxon>Autobranchia</taxon>
        <taxon>Pteriomorphia</taxon>
        <taxon>Pectinida</taxon>
        <taxon>Pectinoidea</taxon>
        <taxon>Pectinidae</taxon>
        <taxon>Mizuhopecten</taxon>
    </lineage>
</organism>
<gene>
    <name evidence="3" type="ORF">KP79_PYT14835</name>
</gene>
<protein>
    <submittedName>
        <fullName evidence="3">Uncharacterized protein</fullName>
    </submittedName>
</protein>
<dbReference type="Proteomes" id="UP000242188">
    <property type="component" value="Unassembled WGS sequence"/>
</dbReference>
<evidence type="ECO:0000313" key="4">
    <source>
        <dbReference type="Proteomes" id="UP000242188"/>
    </source>
</evidence>
<proteinExistence type="predicted"/>
<name>A0A210Q348_MIZYE</name>
<feature type="chain" id="PRO_5013120768" evidence="2">
    <location>
        <begin position="21"/>
        <end position="236"/>
    </location>
</feature>
<sequence>MGLIHVCVGVLLLLVLDTWACDGNNGTCGCIFTETTEIEEDDYVCEPIRSADFQYFLQRLSDALHGHWNAYTFVYSFPDNTDPPEESGTPLCPTERKQILGYFKNNGLTLCWVVYPHQQDIKKAECTGEGCCGDNTRCDPGGYVLKKYLVYCDALYTDEDGCLIGTDELGETTPSTFDETDFNGPTRRKREADASHETIIEREKRTLPSSCPPNEWYFAFKHDYIASTCSCRRCVC</sequence>
<feature type="signal peptide" evidence="2">
    <location>
        <begin position="1"/>
        <end position="20"/>
    </location>
</feature>
<reference evidence="3 4" key="1">
    <citation type="journal article" date="2017" name="Nat. Ecol. Evol.">
        <title>Scallop genome provides insights into evolution of bilaterian karyotype and development.</title>
        <authorList>
            <person name="Wang S."/>
            <person name="Zhang J."/>
            <person name="Jiao W."/>
            <person name="Li J."/>
            <person name="Xun X."/>
            <person name="Sun Y."/>
            <person name="Guo X."/>
            <person name="Huan P."/>
            <person name="Dong B."/>
            <person name="Zhang L."/>
            <person name="Hu X."/>
            <person name="Sun X."/>
            <person name="Wang J."/>
            <person name="Zhao C."/>
            <person name="Wang Y."/>
            <person name="Wang D."/>
            <person name="Huang X."/>
            <person name="Wang R."/>
            <person name="Lv J."/>
            <person name="Li Y."/>
            <person name="Zhang Z."/>
            <person name="Liu B."/>
            <person name="Lu W."/>
            <person name="Hui Y."/>
            <person name="Liang J."/>
            <person name="Zhou Z."/>
            <person name="Hou R."/>
            <person name="Li X."/>
            <person name="Liu Y."/>
            <person name="Li H."/>
            <person name="Ning X."/>
            <person name="Lin Y."/>
            <person name="Zhao L."/>
            <person name="Xing Q."/>
            <person name="Dou J."/>
            <person name="Li Y."/>
            <person name="Mao J."/>
            <person name="Guo H."/>
            <person name="Dou H."/>
            <person name="Li T."/>
            <person name="Mu C."/>
            <person name="Jiang W."/>
            <person name="Fu Q."/>
            <person name="Fu X."/>
            <person name="Miao Y."/>
            <person name="Liu J."/>
            <person name="Yu Q."/>
            <person name="Li R."/>
            <person name="Liao H."/>
            <person name="Li X."/>
            <person name="Kong Y."/>
            <person name="Jiang Z."/>
            <person name="Chourrout D."/>
            <person name="Li R."/>
            <person name="Bao Z."/>
        </authorList>
    </citation>
    <scope>NUCLEOTIDE SEQUENCE [LARGE SCALE GENOMIC DNA]</scope>
    <source>
        <strain evidence="3 4">PY_sf001</strain>
    </source>
</reference>
<evidence type="ECO:0000256" key="2">
    <source>
        <dbReference type="SAM" id="SignalP"/>
    </source>
</evidence>
<dbReference type="OrthoDB" id="10430001at2759"/>
<dbReference type="EMBL" id="NEDP02005158">
    <property type="protein sequence ID" value="OWF43157.1"/>
    <property type="molecule type" value="Genomic_DNA"/>
</dbReference>
<evidence type="ECO:0000313" key="3">
    <source>
        <dbReference type="EMBL" id="OWF43157.1"/>
    </source>
</evidence>